<dbReference type="InterPro" id="IPR029016">
    <property type="entry name" value="GAF-like_dom_sf"/>
</dbReference>
<feature type="domain" description="PPM-type phosphatase" evidence="2">
    <location>
        <begin position="339"/>
        <end position="568"/>
    </location>
</feature>
<accession>A0ABN2NST5</accession>
<dbReference type="Pfam" id="PF07228">
    <property type="entry name" value="SpoIIE"/>
    <property type="match status" value="1"/>
</dbReference>
<keyword evidence="4" id="KW-1185">Reference proteome</keyword>
<dbReference type="PANTHER" id="PTHR43156:SF2">
    <property type="entry name" value="STAGE II SPORULATION PROTEIN E"/>
    <property type="match status" value="1"/>
</dbReference>
<dbReference type="SUPFAM" id="SSF55874">
    <property type="entry name" value="ATPase domain of HSP90 chaperone/DNA topoisomerase II/histidine kinase"/>
    <property type="match status" value="1"/>
</dbReference>
<dbReference type="SUPFAM" id="SSF55781">
    <property type="entry name" value="GAF domain-like"/>
    <property type="match status" value="1"/>
</dbReference>
<dbReference type="InterPro" id="IPR036890">
    <property type="entry name" value="HATPase_C_sf"/>
</dbReference>
<organism evidence="3 4">
    <name type="scientific">Streptomyces sodiiphilus</name>
    <dbReference type="NCBI Taxonomy" id="226217"/>
    <lineage>
        <taxon>Bacteria</taxon>
        <taxon>Bacillati</taxon>
        <taxon>Actinomycetota</taxon>
        <taxon>Actinomycetes</taxon>
        <taxon>Kitasatosporales</taxon>
        <taxon>Streptomycetaceae</taxon>
        <taxon>Streptomyces</taxon>
    </lineage>
</organism>
<dbReference type="Gene3D" id="3.30.565.10">
    <property type="entry name" value="Histidine kinase-like ATPase, C-terminal domain"/>
    <property type="match status" value="1"/>
</dbReference>
<dbReference type="SMART" id="SM00331">
    <property type="entry name" value="PP2C_SIG"/>
    <property type="match status" value="1"/>
</dbReference>
<evidence type="ECO:0000313" key="3">
    <source>
        <dbReference type="EMBL" id="GAA1901176.1"/>
    </source>
</evidence>
<protein>
    <recommendedName>
        <fullName evidence="2">PPM-type phosphatase domain-containing protein</fullName>
    </recommendedName>
</protein>
<evidence type="ECO:0000259" key="2">
    <source>
        <dbReference type="SMART" id="SM00331"/>
    </source>
</evidence>
<reference evidence="3 4" key="1">
    <citation type="journal article" date="2019" name="Int. J. Syst. Evol. Microbiol.">
        <title>The Global Catalogue of Microorganisms (GCM) 10K type strain sequencing project: providing services to taxonomists for standard genome sequencing and annotation.</title>
        <authorList>
            <consortium name="The Broad Institute Genomics Platform"/>
            <consortium name="The Broad Institute Genome Sequencing Center for Infectious Disease"/>
            <person name="Wu L."/>
            <person name="Ma J."/>
        </authorList>
    </citation>
    <scope>NUCLEOTIDE SEQUENCE [LARGE SCALE GENOMIC DNA]</scope>
    <source>
        <strain evidence="3 4">JCM 13581</strain>
    </source>
</reference>
<dbReference type="Gene3D" id="3.60.40.10">
    <property type="entry name" value="PPM-type phosphatase domain"/>
    <property type="match status" value="1"/>
</dbReference>
<keyword evidence="1" id="KW-0378">Hydrolase</keyword>
<dbReference type="Gene3D" id="3.30.450.40">
    <property type="match status" value="1"/>
</dbReference>
<name>A0ABN2NST5_9ACTN</name>
<evidence type="ECO:0000256" key="1">
    <source>
        <dbReference type="ARBA" id="ARBA00022801"/>
    </source>
</evidence>
<dbReference type="InterPro" id="IPR003594">
    <property type="entry name" value="HATPase_dom"/>
</dbReference>
<dbReference type="RefSeq" id="WP_344258963.1">
    <property type="nucleotide sequence ID" value="NZ_BAAAMJ010000008.1"/>
</dbReference>
<proteinExistence type="predicted"/>
<sequence length="697" mass="73851">MTGRGRSPGNGSAGAGHSAELVLGAHCAVLTCTRPALELLGGTAGEVRGRNLGLLFEGTSVWTKLLEGVAGDWQGSMRAVLRDLAGGRTTVTLEAVPLAEGTDARLLVRLTPEDEDGADGHVALAGGGVLVTNPRARQRLDLLHAAAVRIGGSLDITENAEDLVAMLVPAFADLGAVDVTESVLAGEEPGEFTTSTPLRRIAVAAADGQWPEEIYQVGDPIRLGNIEAQHVRRGEAAILPNLEQLRAIMPAFERFYRIVPEAATSFLMIPLLARGLVLGGILLWRTGDRSGFEQADGTLAEEIASRLSLSLDNARRYTRERRTAERLQRSLLPRPVVRVTAAETSGTYLPASTAAGTGGSWYDVIRLSGTRIAFVVGRVAGRGVNAAGAMGRLRAAVQTLADLDPAPDELLGHLDDLVVRFGEDEAQRNPRSADAASLLSATCLYATYDPVSRQCLVAAAGHPPPLLARGGGAAAEEVKLSPGPPLGTGGEPFEPVELLLEAGDVLAFHSGGRFGGHRDADRDVERMYGAAQEGAGRTGPLSDVGERWSAELREGPREEDLALLLARVGEVPPGRTVAWELPADPGAVAGSRSQVSAQLGEWGLEQMVFSTELIVSELVTNAVRYAGGPIGLRLTWDERLICEVSDPSQTQPHLRRAQLSDEGGRGLFLVAQVSHRWGSRYTPGGKTIWTEQIVEEL</sequence>
<dbReference type="InterPro" id="IPR036457">
    <property type="entry name" value="PPM-type-like_dom_sf"/>
</dbReference>
<gene>
    <name evidence="3" type="ORF">GCM10009716_08820</name>
</gene>
<dbReference type="Proteomes" id="UP001501303">
    <property type="component" value="Unassembled WGS sequence"/>
</dbReference>
<dbReference type="PANTHER" id="PTHR43156">
    <property type="entry name" value="STAGE II SPORULATION PROTEIN E-RELATED"/>
    <property type="match status" value="1"/>
</dbReference>
<dbReference type="InterPro" id="IPR052016">
    <property type="entry name" value="Bact_Sigma-Reg"/>
</dbReference>
<dbReference type="EMBL" id="BAAAMJ010000008">
    <property type="protein sequence ID" value="GAA1901176.1"/>
    <property type="molecule type" value="Genomic_DNA"/>
</dbReference>
<dbReference type="Pfam" id="PF13581">
    <property type="entry name" value="HATPase_c_2"/>
    <property type="match status" value="1"/>
</dbReference>
<evidence type="ECO:0000313" key="4">
    <source>
        <dbReference type="Proteomes" id="UP001501303"/>
    </source>
</evidence>
<dbReference type="InterPro" id="IPR001932">
    <property type="entry name" value="PPM-type_phosphatase-like_dom"/>
</dbReference>
<comment type="caution">
    <text evidence="3">The sequence shown here is derived from an EMBL/GenBank/DDBJ whole genome shotgun (WGS) entry which is preliminary data.</text>
</comment>
<dbReference type="CDD" id="cd16936">
    <property type="entry name" value="HATPase_RsbW-like"/>
    <property type="match status" value="1"/>
</dbReference>